<protein>
    <recommendedName>
        <fullName evidence="1">Netrin module non-TIMP type domain-containing protein</fullName>
    </recommendedName>
</protein>
<sequence length="724" mass="84136">MIVIEQLEEKGYELDRNDALTIMKFFDKLKLFPKLADLENNWYDDIVFVIEAYKIMIKSSLSLNDLIKLRPNEASKLLTYKDYREFARSNEFSVLPERYRDDCALHLCEKLLRRFFRDWVLDCFYDLIHKRLPVSTSRFRESNARQRQLKVQAVAACEYTFFAAPYVHVRDAANRRARAATPVAATAATVRAVMRRPMPAKTDPTQVLELAPARELLSGLVSLGTPCVAQYKEEEAILRFDFLWPRASKLFRKRLNSRNVYCVYATYMHHIPIQNMRVDDVSDVGNSLIIVYTNAMHRTESWHDRISLWPVLRDHFFVSFLKRDCNPSTTVLRSDPLCASRSLYMVLNNLEKSRAPSSYCTKYQRVASVESTYRMYRYTLYIVQSRRTSVSIMCIVYTRLILTPDLRPLYQIFPMKMENFGKSDHTIGKLSKGPSRDSKNSHKSIFLHVLHSRVTFISFASNFYIRTRADAHTHPPHEEAFFSRILFFFHFDSCAPRSAVLRCLSVHIVSREPRPYFHPKNGLPVGFPVPVHGNCHLHHQVHNDVEEKRKKRRERYSRDDGSVITSCRVSFAGESMRLYTYHCGAQREQLRARLYTFRYRHAGESITDADKTRRRSVSRAARESSRVAARMDVGPFQDTATSSSYSPLLIRVTDRFKKVADSPSAVSGGPANSWVRFTVNVMMIYKRNRDSRIVRGPTPLYVQSADLACRCPKIKPNQLQNYNF</sequence>
<dbReference type="Pfam" id="PF01759">
    <property type="entry name" value="NTR"/>
    <property type="match status" value="1"/>
</dbReference>
<dbReference type="SUPFAM" id="SSF50242">
    <property type="entry name" value="TIMP-like"/>
    <property type="match status" value="1"/>
</dbReference>
<dbReference type="EMBL" id="CADCXV010001505">
    <property type="protein sequence ID" value="CAB0044951.1"/>
    <property type="molecule type" value="Genomic_DNA"/>
</dbReference>
<reference evidence="2 3" key="1">
    <citation type="submission" date="2020-02" db="EMBL/GenBank/DDBJ databases">
        <authorList>
            <person name="Ferguson B K."/>
        </authorList>
    </citation>
    <scope>NUCLEOTIDE SEQUENCE [LARGE SCALE GENOMIC DNA]</scope>
</reference>
<keyword evidence="3" id="KW-1185">Reference proteome</keyword>
<organism evidence="2 3">
    <name type="scientific">Trichogramma brassicae</name>
    <dbReference type="NCBI Taxonomy" id="86971"/>
    <lineage>
        <taxon>Eukaryota</taxon>
        <taxon>Metazoa</taxon>
        <taxon>Ecdysozoa</taxon>
        <taxon>Arthropoda</taxon>
        <taxon>Hexapoda</taxon>
        <taxon>Insecta</taxon>
        <taxon>Pterygota</taxon>
        <taxon>Neoptera</taxon>
        <taxon>Endopterygota</taxon>
        <taxon>Hymenoptera</taxon>
        <taxon>Apocrita</taxon>
        <taxon>Proctotrupomorpha</taxon>
        <taxon>Chalcidoidea</taxon>
        <taxon>Trichogrammatidae</taxon>
        <taxon>Trichogramma</taxon>
    </lineage>
</organism>
<evidence type="ECO:0000313" key="2">
    <source>
        <dbReference type="EMBL" id="CAB0044951.1"/>
    </source>
</evidence>
<dbReference type="OrthoDB" id="5984158at2759"/>
<dbReference type="InterPro" id="IPR008993">
    <property type="entry name" value="TIMP-like_OB-fold"/>
</dbReference>
<dbReference type="AlphaFoldDB" id="A0A6H5J8N5"/>
<accession>A0A6H5J8N5</accession>
<dbReference type="Proteomes" id="UP000479190">
    <property type="component" value="Unassembled WGS sequence"/>
</dbReference>
<name>A0A6H5J8N5_9HYME</name>
<dbReference type="InterPro" id="IPR018933">
    <property type="entry name" value="Netrin_module_non-TIMP"/>
</dbReference>
<proteinExistence type="predicted"/>
<gene>
    <name evidence="2" type="ORF">TBRA_LOCUS16518</name>
</gene>
<evidence type="ECO:0000313" key="3">
    <source>
        <dbReference type="Proteomes" id="UP000479190"/>
    </source>
</evidence>
<evidence type="ECO:0000259" key="1">
    <source>
        <dbReference type="Pfam" id="PF01759"/>
    </source>
</evidence>
<feature type="domain" description="Netrin module non-TIMP type" evidence="1">
    <location>
        <begin position="671"/>
        <end position="718"/>
    </location>
</feature>